<gene>
    <name evidence="1" type="ORF">DPMN_125939</name>
</gene>
<reference evidence="1" key="2">
    <citation type="submission" date="2020-11" db="EMBL/GenBank/DDBJ databases">
        <authorList>
            <person name="McCartney M.A."/>
            <person name="Auch B."/>
            <person name="Kono T."/>
            <person name="Mallez S."/>
            <person name="Becker A."/>
            <person name="Gohl D.M."/>
            <person name="Silverstein K.A.T."/>
            <person name="Koren S."/>
            <person name="Bechman K.B."/>
            <person name="Herman A."/>
            <person name="Abrahante J.E."/>
            <person name="Garbe J."/>
        </authorList>
    </citation>
    <scope>NUCLEOTIDE SEQUENCE</scope>
    <source>
        <strain evidence="1">Duluth1</strain>
        <tissue evidence="1">Whole animal</tissue>
    </source>
</reference>
<sequence length="96" mass="10959">MKAIILSGECQEIYAIQWDGENASVGVVGVAFVEDYAVELNSVVWTKIGDIMVQVSRECDSSNRVWRSEINSFPNRFLYINLFIIKYTDLITFITN</sequence>
<name>A0A9D4GZ49_DREPO</name>
<accession>A0A9D4GZ49</accession>
<organism evidence="1 2">
    <name type="scientific">Dreissena polymorpha</name>
    <name type="common">Zebra mussel</name>
    <name type="synonym">Mytilus polymorpha</name>
    <dbReference type="NCBI Taxonomy" id="45954"/>
    <lineage>
        <taxon>Eukaryota</taxon>
        <taxon>Metazoa</taxon>
        <taxon>Spiralia</taxon>
        <taxon>Lophotrochozoa</taxon>
        <taxon>Mollusca</taxon>
        <taxon>Bivalvia</taxon>
        <taxon>Autobranchia</taxon>
        <taxon>Heteroconchia</taxon>
        <taxon>Euheterodonta</taxon>
        <taxon>Imparidentia</taxon>
        <taxon>Neoheterodontei</taxon>
        <taxon>Myida</taxon>
        <taxon>Dreissenoidea</taxon>
        <taxon>Dreissenidae</taxon>
        <taxon>Dreissena</taxon>
    </lineage>
</organism>
<comment type="caution">
    <text evidence="1">The sequence shown here is derived from an EMBL/GenBank/DDBJ whole genome shotgun (WGS) entry which is preliminary data.</text>
</comment>
<protein>
    <submittedName>
        <fullName evidence="1">Uncharacterized protein</fullName>
    </submittedName>
</protein>
<dbReference type="AlphaFoldDB" id="A0A9D4GZ49"/>
<evidence type="ECO:0000313" key="1">
    <source>
        <dbReference type="EMBL" id="KAH3824111.1"/>
    </source>
</evidence>
<keyword evidence="2" id="KW-1185">Reference proteome</keyword>
<proteinExistence type="predicted"/>
<evidence type="ECO:0000313" key="2">
    <source>
        <dbReference type="Proteomes" id="UP000828390"/>
    </source>
</evidence>
<reference evidence="1" key="1">
    <citation type="journal article" date="2019" name="bioRxiv">
        <title>The Genome of the Zebra Mussel, Dreissena polymorpha: A Resource for Invasive Species Research.</title>
        <authorList>
            <person name="McCartney M.A."/>
            <person name="Auch B."/>
            <person name="Kono T."/>
            <person name="Mallez S."/>
            <person name="Zhang Y."/>
            <person name="Obille A."/>
            <person name="Becker A."/>
            <person name="Abrahante J.E."/>
            <person name="Garbe J."/>
            <person name="Badalamenti J.P."/>
            <person name="Herman A."/>
            <person name="Mangelson H."/>
            <person name="Liachko I."/>
            <person name="Sullivan S."/>
            <person name="Sone E.D."/>
            <person name="Koren S."/>
            <person name="Silverstein K.A.T."/>
            <person name="Beckman K.B."/>
            <person name="Gohl D.M."/>
        </authorList>
    </citation>
    <scope>NUCLEOTIDE SEQUENCE</scope>
    <source>
        <strain evidence="1">Duluth1</strain>
        <tissue evidence="1">Whole animal</tissue>
    </source>
</reference>
<dbReference type="Proteomes" id="UP000828390">
    <property type="component" value="Unassembled WGS sequence"/>
</dbReference>
<dbReference type="EMBL" id="JAIWYP010000005">
    <property type="protein sequence ID" value="KAH3824111.1"/>
    <property type="molecule type" value="Genomic_DNA"/>
</dbReference>